<dbReference type="EMBL" id="CM026422">
    <property type="protein sequence ID" value="KAG0587689.1"/>
    <property type="molecule type" value="Genomic_DNA"/>
</dbReference>
<comment type="caution">
    <text evidence="1">The sequence shown here is derived from an EMBL/GenBank/DDBJ whole genome shotgun (WGS) entry which is preliminary data.</text>
</comment>
<dbReference type="Proteomes" id="UP000822688">
    <property type="component" value="Chromosome 2"/>
</dbReference>
<protein>
    <submittedName>
        <fullName evidence="1">Uncharacterized protein</fullName>
    </submittedName>
</protein>
<proteinExistence type="predicted"/>
<sequence length="389" mass="42108">MSFVMGRRKRSDAGVFSNAMSRRKRIKLSNSHRPMSVSVVENQGVAGDVVRVTLVGCKATGRVLFLEAGDDFVEVLLSFLALPVGSVVKLLSKEGVEGGLNGVSNILDSLDKFSDLLPYVDKLALMDDRKVALSSSEIPRMPEDVLQLVPSNVSAVKDVVLYECRALCNRVSTRQGARCPCNAYNGSFSKLSLFTLALSPEQDLKKKAILYDCGAHCNRVSANFGSRCPCNTSSGYFFDLSLLTLIVSAADQSDSKMIESKLAIEPARTEDSVKKRHVTYIVTDSLEISPNSIAKSISILSDAKVEQVSDLTSMKVPVTPRQILQLLRASITSKTALSCVFGSQITVMVPPSDNPPLESSLGQDKSESTHVAVMTVNDLRFLCSGNTLN</sequence>
<dbReference type="PANTHER" id="PTHR33103">
    <property type="entry name" value="OS01G0153900 PROTEIN"/>
    <property type="match status" value="1"/>
</dbReference>
<gene>
    <name evidence="1" type="ORF">KC19_2G183800</name>
</gene>
<keyword evidence="2" id="KW-1185">Reference proteome</keyword>
<evidence type="ECO:0000313" key="1">
    <source>
        <dbReference type="EMBL" id="KAG0587689.1"/>
    </source>
</evidence>
<organism evidence="1 2">
    <name type="scientific">Ceratodon purpureus</name>
    <name type="common">Fire moss</name>
    <name type="synonym">Dicranum purpureum</name>
    <dbReference type="NCBI Taxonomy" id="3225"/>
    <lineage>
        <taxon>Eukaryota</taxon>
        <taxon>Viridiplantae</taxon>
        <taxon>Streptophyta</taxon>
        <taxon>Embryophyta</taxon>
        <taxon>Bryophyta</taxon>
        <taxon>Bryophytina</taxon>
        <taxon>Bryopsida</taxon>
        <taxon>Dicranidae</taxon>
        <taxon>Pseudoditrichales</taxon>
        <taxon>Ditrichaceae</taxon>
        <taxon>Ceratodon</taxon>
    </lineage>
</organism>
<dbReference type="AlphaFoldDB" id="A0A8T0IXQ6"/>
<accession>A0A8T0IXQ6</accession>
<evidence type="ECO:0000313" key="2">
    <source>
        <dbReference type="Proteomes" id="UP000822688"/>
    </source>
</evidence>
<dbReference type="PANTHER" id="PTHR33103:SF19">
    <property type="entry name" value="OS09G0544700 PROTEIN"/>
    <property type="match status" value="1"/>
</dbReference>
<dbReference type="Pfam" id="PF05056">
    <property type="entry name" value="DUF674"/>
    <property type="match status" value="2"/>
</dbReference>
<reference evidence="1" key="1">
    <citation type="submission" date="2020-06" db="EMBL/GenBank/DDBJ databases">
        <title>WGS assembly of Ceratodon purpureus strain R40.</title>
        <authorList>
            <person name="Carey S.B."/>
            <person name="Jenkins J."/>
            <person name="Shu S."/>
            <person name="Lovell J.T."/>
            <person name="Sreedasyam A."/>
            <person name="Maumus F."/>
            <person name="Tiley G.P."/>
            <person name="Fernandez-Pozo N."/>
            <person name="Barry K."/>
            <person name="Chen C."/>
            <person name="Wang M."/>
            <person name="Lipzen A."/>
            <person name="Daum C."/>
            <person name="Saski C.A."/>
            <person name="Payton A.C."/>
            <person name="Mcbreen J.C."/>
            <person name="Conrad R.E."/>
            <person name="Kollar L.M."/>
            <person name="Olsson S."/>
            <person name="Huttunen S."/>
            <person name="Landis J.B."/>
            <person name="Wickett N.J."/>
            <person name="Johnson M.G."/>
            <person name="Rensing S.A."/>
            <person name="Grimwood J."/>
            <person name="Schmutz J."/>
            <person name="Mcdaniel S.F."/>
        </authorList>
    </citation>
    <scope>NUCLEOTIDE SEQUENCE</scope>
    <source>
        <strain evidence="1">R40</strain>
    </source>
</reference>
<dbReference type="InterPro" id="IPR007750">
    <property type="entry name" value="DUF674"/>
</dbReference>
<name>A0A8T0IXQ6_CERPU</name>